<protein>
    <submittedName>
        <fullName evidence="2">Uncharacterized damage-inducible protein DinB (Forms a four-helix bundle)</fullName>
    </submittedName>
</protein>
<evidence type="ECO:0000313" key="3">
    <source>
        <dbReference type="Proteomes" id="UP000198510"/>
    </source>
</evidence>
<proteinExistence type="predicted"/>
<dbReference type="SUPFAM" id="SSF109854">
    <property type="entry name" value="DinB/YfiT-like putative metalloenzymes"/>
    <property type="match status" value="1"/>
</dbReference>
<reference evidence="2 3" key="1">
    <citation type="submission" date="2016-10" db="EMBL/GenBank/DDBJ databases">
        <authorList>
            <person name="de Groot N.N."/>
        </authorList>
    </citation>
    <scope>NUCLEOTIDE SEQUENCE [LARGE SCALE GENOMIC DNA]</scope>
    <source>
        <strain evidence="2 3">DSM 25186</strain>
    </source>
</reference>
<dbReference type="InterPro" id="IPR024775">
    <property type="entry name" value="DinB-like"/>
</dbReference>
<evidence type="ECO:0000259" key="1">
    <source>
        <dbReference type="Pfam" id="PF12867"/>
    </source>
</evidence>
<organism evidence="2 3">
    <name type="scientific">Catalinimonas alkaloidigena</name>
    <dbReference type="NCBI Taxonomy" id="1075417"/>
    <lineage>
        <taxon>Bacteria</taxon>
        <taxon>Pseudomonadati</taxon>
        <taxon>Bacteroidota</taxon>
        <taxon>Cytophagia</taxon>
        <taxon>Cytophagales</taxon>
        <taxon>Catalimonadaceae</taxon>
        <taxon>Catalinimonas</taxon>
    </lineage>
</organism>
<dbReference type="InterPro" id="IPR034660">
    <property type="entry name" value="DinB/YfiT-like"/>
</dbReference>
<dbReference type="EMBL" id="FNFO01000008">
    <property type="protein sequence ID" value="SDL84350.1"/>
    <property type="molecule type" value="Genomic_DNA"/>
</dbReference>
<dbReference type="AlphaFoldDB" id="A0A1G9NCY0"/>
<dbReference type="OrthoDB" id="119432at2"/>
<dbReference type="Proteomes" id="UP000198510">
    <property type="component" value="Unassembled WGS sequence"/>
</dbReference>
<feature type="domain" description="DinB-like" evidence="1">
    <location>
        <begin position="32"/>
        <end position="154"/>
    </location>
</feature>
<name>A0A1G9NCY0_9BACT</name>
<accession>A0A1G9NCY0</accession>
<sequence>MQPFLFLCLVVPLWGATPPEPDFKSNFLDLWARAGAYTLEVADAMPESAYDYRPTPDVMTFREQLTHLVQNLNWITSTFLKDETSPLEGRSLEHLSKKELITALTAAFSYVEATAQHFPPEALADPVTFGNAPVNKERLFYVMRDHMTHHRAQCILYLRMNGIEPPSYRGW</sequence>
<dbReference type="STRING" id="1075417.SAMN05421823_108254"/>
<evidence type="ECO:0000313" key="2">
    <source>
        <dbReference type="EMBL" id="SDL84350.1"/>
    </source>
</evidence>
<keyword evidence="3" id="KW-1185">Reference proteome</keyword>
<gene>
    <name evidence="2" type="ORF">SAMN05421823_108254</name>
</gene>
<dbReference type="RefSeq" id="WP_089685273.1">
    <property type="nucleotide sequence ID" value="NZ_FNFO01000008.1"/>
</dbReference>
<dbReference type="Pfam" id="PF12867">
    <property type="entry name" value="DinB_2"/>
    <property type="match status" value="1"/>
</dbReference>
<dbReference type="Gene3D" id="1.20.120.450">
    <property type="entry name" value="dinb family like domain"/>
    <property type="match status" value="1"/>
</dbReference>